<evidence type="ECO:0000313" key="1">
    <source>
        <dbReference type="EMBL" id="MFJ1472530.1"/>
    </source>
</evidence>
<keyword evidence="2" id="KW-1185">Reference proteome</keyword>
<dbReference type="EMBL" id="JASNRB020000054">
    <property type="protein sequence ID" value="MFJ1472530.1"/>
    <property type="molecule type" value="Genomic_DNA"/>
</dbReference>
<sequence>MLKTLIPAVCLLAACGAHMSTAADLHFAEKLGGVSHDLRIANLKADTRGIPSFDYTYRQQGPGCTYTLAGKAVAGYDDDGGKVELEVYNPQGADGKATPPILAFHDGEANFTVARKEMLAPQWITFDSMLDDAARAKQCDKKAGRIEIMFKHIVR</sequence>
<protein>
    <submittedName>
        <fullName evidence="1">Uncharacterized protein</fullName>
    </submittedName>
</protein>
<comment type="caution">
    <text evidence="1">The sequence shown here is derived from an EMBL/GenBank/DDBJ whole genome shotgun (WGS) entry which is preliminary data.</text>
</comment>
<dbReference type="Proteomes" id="UP001168096">
    <property type="component" value="Unassembled WGS sequence"/>
</dbReference>
<name>A0ACC7MLY8_9BURK</name>
<organism evidence="1 2">
    <name type="scientific">Massilia orientalis</name>
    <dbReference type="NCBI Taxonomy" id="3050128"/>
    <lineage>
        <taxon>Bacteria</taxon>
        <taxon>Pseudomonadati</taxon>
        <taxon>Pseudomonadota</taxon>
        <taxon>Betaproteobacteria</taxon>
        <taxon>Burkholderiales</taxon>
        <taxon>Oxalobacteraceae</taxon>
        <taxon>Telluria group</taxon>
        <taxon>Massilia</taxon>
    </lineage>
</organism>
<evidence type="ECO:0000313" key="2">
    <source>
        <dbReference type="Proteomes" id="UP001168096"/>
    </source>
</evidence>
<gene>
    <name evidence="1" type="ORF">QPK29_032920</name>
</gene>
<accession>A0ACC7MLY8</accession>
<proteinExistence type="predicted"/>
<reference evidence="1" key="1">
    <citation type="submission" date="2024-11" db="EMBL/GenBank/DDBJ databases">
        <title>Description of Massilia orientalis sp. nov., isolated from rhizosphere soil of Ageratina adenophora.</title>
        <authorList>
            <person name="Wang Y."/>
        </authorList>
    </citation>
    <scope>NUCLEOTIDE SEQUENCE</scope>
    <source>
        <strain evidence="1">YIM B02787</strain>
    </source>
</reference>